<dbReference type="EMBL" id="GIBP01012224">
    <property type="protein sequence ID" value="NDV41193.1"/>
    <property type="molecule type" value="Transcribed_RNA"/>
</dbReference>
<dbReference type="InterPro" id="IPR050158">
    <property type="entry name" value="Ubiquitin_ubiquitin-like"/>
</dbReference>
<accession>A0A6B2LVY3</accession>
<dbReference type="AlphaFoldDB" id="A0A6B2LVY3"/>
<dbReference type="PANTHER" id="PTHR10666">
    <property type="entry name" value="UBIQUITIN"/>
    <property type="match status" value="1"/>
</dbReference>
<evidence type="ECO:0000259" key="1">
    <source>
        <dbReference type="PROSITE" id="PS50053"/>
    </source>
</evidence>
<dbReference type="SMART" id="SM00213">
    <property type="entry name" value="UBQ"/>
    <property type="match status" value="1"/>
</dbReference>
<name>A0A6B2LVY3_9EUKA</name>
<proteinExistence type="predicted"/>
<dbReference type="Gene3D" id="3.10.20.90">
    <property type="entry name" value="Phosphatidylinositol 3-kinase Catalytic Subunit, Chain A, domain 1"/>
    <property type="match status" value="1"/>
</dbReference>
<organism evidence="2">
    <name type="scientific">Arcella intermedia</name>
    <dbReference type="NCBI Taxonomy" id="1963864"/>
    <lineage>
        <taxon>Eukaryota</taxon>
        <taxon>Amoebozoa</taxon>
        <taxon>Tubulinea</taxon>
        <taxon>Elardia</taxon>
        <taxon>Arcellinida</taxon>
        <taxon>Sphaerothecina</taxon>
        <taxon>Arcellidae</taxon>
        <taxon>Arcella</taxon>
    </lineage>
</organism>
<dbReference type="SUPFAM" id="SSF54236">
    <property type="entry name" value="Ubiquitin-like"/>
    <property type="match status" value="1"/>
</dbReference>
<feature type="domain" description="Ubiquitin-like" evidence="1">
    <location>
        <begin position="13"/>
        <end position="69"/>
    </location>
</feature>
<dbReference type="Pfam" id="PF00240">
    <property type="entry name" value="ubiquitin"/>
    <property type="match status" value="1"/>
</dbReference>
<dbReference type="InterPro" id="IPR029071">
    <property type="entry name" value="Ubiquitin-like_domsf"/>
</dbReference>
<dbReference type="InterPro" id="IPR019956">
    <property type="entry name" value="Ubiquitin_dom"/>
</dbReference>
<dbReference type="PRINTS" id="PR00348">
    <property type="entry name" value="UBIQUITIN"/>
</dbReference>
<evidence type="ECO:0000313" key="2">
    <source>
        <dbReference type="EMBL" id="NDV41193.1"/>
    </source>
</evidence>
<dbReference type="InterPro" id="IPR000626">
    <property type="entry name" value="Ubiquitin-like_dom"/>
</dbReference>
<sequence length="70" mass="8237">MGKIIKIWINSDKMTIEDLMIQIEKERGLPVESQRLIFGGFQLEKDRSLHDYNIQKGDLLHLVLRLTKQT</sequence>
<reference evidence="2" key="1">
    <citation type="journal article" date="2020" name="J. Eukaryot. Microbiol.">
        <title>De novo Sequencing, Assembly and Annotation of the Transcriptome for the Free-Living Testate Amoeba Arcella intermedia.</title>
        <authorList>
            <person name="Ribeiro G.M."/>
            <person name="Porfirio-Sousa A.L."/>
            <person name="Maurer-Alcala X.X."/>
            <person name="Katz L.A."/>
            <person name="Lahr D.J.G."/>
        </authorList>
    </citation>
    <scope>NUCLEOTIDE SEQUENCE</scope>
</reference>
<protein>
    <recommendedName>
        <fullName evidence="1">Ubiquitin-like domain-containing protein</fullName>
    </recommendedName>
</protein>
<dbReference type="PROSITE" id="PS50053">
    <property type="entry name" value="UBIQUITIN_2"/>
    <property type="match status" value="1"/>
</dbReference>